<dbReference type="OrthoDB" id="343356at2"/>
<evidence type="ECO:0000313" key="3">
    <source>
        <dbReference type="Proteomes" id="UP000030907"/>
    </source>
</evidence>
<dbReference type="Proteomes" id="UP000030907">
    <property type="component" value="Chromosome"/>
</dbReference>
<evidence type="ECO:0000259" key="1">
    <source>
        <dbReference type="Pfam" id="PF09836"/>
    </source>
</evidence>
<accession>A0A0A7PG52</accession>
<dbReference type="AlphaFoldDB" id="A0A0A7PG52"/>
<dbReference type="EMBL" id="CP009122">
    <property type="protein sequence ID" value="AJA08990.1"/>
    <property type="molecule type" value="Genomic_DNA"/>
</dbReference>
<gene>
    <name evidence="2" type="ORF">SKP52_10425</name>
</gene>
<dbReference type="InterPro" id="IPR044922">
    <property type="entry name" value="DUF2063_N_sf"/>
</dbReference>
<dbReference type="STRING" id="1515612.SKP52_10425"/>
<dbReference type="InterPro" id="IPR018640">
    <property type="entry name" value="DUF2063"/>
</dbReference>
<dbReference type="KEGG" id="sphk:SKP52_10425"/>
<keyword evidence="3" id="KW-1185">Reference proteome</keyword>
<evidence type="ECO:0000313" key="2">
    <source>
        <dbReference type="EMBL" id="AJA08990.1"/>
    </source>
</evidence>
<dbReference type="Gene3D" id="1.10.150.690">
    <property type="entry name" value="DUF2063"/>
    <property type="match status" value="1"/>
</dbReference>
<dbReference type="HOGENOM" id="CLU_1165224_0_0_5"/>
<protein>
    <recommendedName>
        <fullName evidence="1">Putative DNA-binding domain-containing protein</fullName>
    </recommendedName>
</protein>
<reference evidence="2 3" key="1">
    <citation type="journal article" date="2015" name="Int. J. Syst. Evol. Microbiol.">
        <title>Description of Sphingopyxis fribergensis sp. nov. - a soil bacterium with the ability to degrade styrene and phenylacetic acid.</title>
        <authorList>
            <person name="Oelschlagel M."/>
            <person name="Ruckert C."/>
            <person name="Kalinowski J."/>
            <person name="Schmidt G."/>
            <person name="Schlomann M."/>
            <person name="Tischler D."/>
        </authorList>
    </citation>
    <scope>NUCLEOTIDE SEQUENCE [LARGE SCALE GENOMIC DNA]</scope>
    <source>
        <strain evidence="2 3">Kp5.2</strain>
    </source>
</reference>
<name>A0A0A7PG52_9SPHN</name>
<organism evidence="2 3">
    <name type="scientific">Sphingopyxis fribergensis</name>
    <dbReference type="NCBI Taxonomy" id="1515612"/>
    <lineage>
        <taxon>Bacteria</taxon>
        <taxon>Pseudomonadati</taxon>
        <taxon>Pseudomonadota</taxon>
        <taxon>Alphaproteobacteria</taxon>
        <taxon>Sphingomonadales</taxon>
        <taxon>Sphingomonadaceae</taxon>
        <taxon>Sphingopyxis</taxon>
    </lineage>
</organism>
<dbReference type="Pfam" id="PF09836">
    <property type="entry name" value="DUF2063"/>
    <property type="match status" value="1"/>
</dbReference>
<feature type="domain" description="Putative DNA-binding" evidence="1">
    <location>
        <begin position="12"/>
        <end position="102"/>
    </location>
</feature>
<proteinExistence type="predicted"/>
<sequence>MACCGNPPVFDQAAIIATLLHGPGHLPHGLFAGSEAAVLRGLRVHANTISHARLVALEDSFPRTRAFLGEDEFNRLSRDFIEAGGAQRRSLSDIGADFSAWLADPLAADLARAERAWFESYNAAEKLALTLADLAGLCEAGLLGLAVRCHPAARIVTLSSDAAPLVDPAFAPDVTGLLITRPRAEVRLFAVENADAAAIAIAQEICPIGNLIAHLAEHHDDGGAAIAALIDAGAFEKV</sequence>